<dbReference type="PANTHER" id="PTHR28255">
    <property type="match status" value="1"/>
</dbReference>
<dbReference type="InterPro" id="IPR005624">
    <property type="entry name" value="PduO/GlcC-like"/>
</dbReference>
<gene>
    <name evidence="1" type="ORF">CCHL11_00109</name>
</gene>
<dbReference type="OrthoDB" id="2209940at2759"/>
<dbReference type="Proteomes" id="UP000186583">
    <property type="component" value="Unassembled WGS sequence"/>
</dbReference>
<dbReference type="STRING" id="708187.A0A1Q8RU70"/>
<comment type="caution">
    <text evidence="1">The sequence shown here is derived from an EMBL/GenBank/DDBJ whole genome shotgun (WGS) entry which is preliminary data.</text>
</comment>
<keyword evidence="2" id="KW-1185">Reference proteome</keyword>
<dbReference type="EMBL" id="MPGH01000088">
    <property type="protein sequence ID" value="OLN87917.1"/>
    <property type="molecule type" value="Genomic_DNA"/>
</dbReference>
<evidence type="ECO:0000313" key="2">
    <source>
        <dbReference type="Proteomes" id="UP000186583"/>
    </source>
</evidence>
<evidence type="ECO:0000313" key="1">
    <source>
        <dbReference type="EMBL" id="OLN87917.1"/>
    </source>
</evidence>
<dbReference type="InterPro" id="IPR038084">
    <property type="entry name" value="PduO/GlcC-like_sf"/>
</dbReference>
<dbReference type="SUPFAM" id="SSF143744">
    <property type="entry name" value="GlcG-like"/>
    <property type="match status" value="1"/>
</dbReference>
<dbReference type="AlphaFoldDB" id="A0A1Q8RU70"/>
<reference evidence="1 2" key="1">
    <citation type="submission" date="2016-11" db="EMBL/GenBank/DDBJ databases">
        <title>Draft Genome Assembly of Colletotrichum chlorophyti a pathogen of herbaceous plants.</title>
        <authorList>
            <person name="Gan P."/>
            <person name="Narusaka M."/>
            <person name="Tsushima A."/>
            <person name="Narusaka Y."/>
            <person name="Takano Y."/>
            <person name="Shirasu K."/>
        </authorList>
    </citation>
    <scope>NUCLEOTIDE SEQUENCE [LARGE SCALE GENOMIC DNA]</scope>
    <source>
        <strain evidence="1 2">NTL11</strain>
    </source>
</reference>
<dbReference type="GO" id="GO:0006620">
    <property type="term" value="P:post-translational protein targeting to endoplasmic reticulum membrane"/>
    <property type="evidence" value="ECO:0007669"/>
    <property type="project" value="TreeGrafter"/>
</dbReference>
<proteinExistence type="predicted"/>
<organism evidence="1 2">
    <name type="scientific">Colletotrichum chlorophyti</name>
    <dbReference type="NCBI Taxonomy" id="708187"/>
    <lineage>
        <taxon>Eukaryota</taxon>
        <taxon>Fungi</taxon>
        <taxon>Dikarya</taxon>
        <taxon>Ascomycota</taxon>
        <taxon>Pezizomycotina</taxon>
        <taxon>Sordariomycetes</taxon>
        <taxon>Hypocreomycetidae</taxon>
        <taxon>Glomerellales</taxon>
        <taxon>Glomerellaceae</taxon>
        <taxon>Colletotrichum</taxon>
    </lineage>
</organism>
<dbReference type="GO" id="GO:0072380">
    <property type="term" value="C:TRC complex"/>
    <property type="evidence" value="ECO:0007669"/>
    <property type="project" value="TreeGrafter"/>
</dbReference>
<dbReference type="Gene3D" id="3.30.450.150">
    <property type="entry name" value="Haem-degrading domain"/>
    <property type="match status" value="1"/>
</dbReference>
<sequence length="193" mass="20706">MPQKVWTRRNPAGFGLEKSLEAVRNPTAAPIDIPSPSSDDGDSFTLASFTSEDAWELGHLLHARLLPFALVNGKPTVISIALANSGGQALFQTAVGPGTLPDNETWVQRKRNSVLRWGASTWLLHNKFKGDEAAFAARFGMSTEQASKYAIHGGGVPIRVQGVEGVVAVVVVSGLQQAQDHGVIVDVIKNNWQ</sequence>
<dbReference type="InterPro" id="IPR010371">
    <property type="entry name" value="YBR137W-like"/>
</dbReference>
<dbReference type="Pfam" id="PF03928">
    <property type="entry name" value="HbpS-like"/>
    <property type="match status" value="1"/>
</dbReference>
<dbReference type="PANTHER" id="PTHR28255:SF1">
    <property type="entry name" value="UPF0303 PROTEIN YBR137W"/>
    <property type="match status" value="1"/>
</dbReference>
<name>A0A1Q8RU70_9PEZI</name>
<protein>
    <submittedName>
        <fullName evidence="1">UPF0303 protein</fullName>
    </submittedName>
</protein>
<accession>A0A1Q8RU70</accession>